<feature type="region of interest" description="Disordered" evidence="1">
    <location>
        <begin position="55"/>
        <end position="81"/>
    </location>
</feature>
<gene>
    <name evidence="2" type="ORF">M406DRAFT_330343</name>
</gene>
<feature type="compositionally biased region" description="Polar residues" evidence="1">
    <location>
        <begin position="59"/>
        <end position="69"/>
    </location>
</feature>
<evidence type="ECO:0000313" key="3">
    <source>
        <dbReference type="Proteomes" id="UP000803844"/>
    </source>
</evidence>
<evidence type="ECO:0000313" key="2">
    <source>
        <dbReference type="EMBL" id="KAF3766536.1"/>
    </source>
</evidence>
<accession>A0A9P5CQS9</accession>
<sequence>MGLGILSGRERACDSLNECYLLDMKGVIVDIEQQTGLPTTVVLAEELSPAVYAGPVLSPSKSSTPSLQVPSMPGIPRAGDEEVSQTITLTTLYEIRNRLKQRDSAGLEKAREQIDALIAKKEAAAAIAGREPGRQVNGVEYQGLNVKT</sequence>
<dbReference type="Proteomes" id="UP000803844">
    <property type="component" value="Unassembled WGS sequence"/>
</dbReference>
<dbReference type="GeneID" id="63837635"/>
<evidence type="ECO:0000256" key="1">
    <source>
        <dbReference type="SAM" id="MobiDB-lite"/>
    </source>
</evidence>
<reference evidence="2" key="1">
    <citation type="journal article" date="2020" name="Phytopathology">
        <title>Genome sequence of the chestnut blight fungus Cryphonectria parasitica EP155: A fundamental resource for an archetypical invasive plant pathogen.</title>
        <authorList>
            <person name="Crouch J.A."/>
            <person name="Dawe A."/>
            <person name="Aerts A."/>
            <person name="Barry K."/>
            <person name="Churchill A.C.L."/>
            <person name="Grimwood J."/>
            <person name="Hillman B."/>
            <person name="Milgroom M.G."/>
            <person name="Pangilinan J."/>
            <person name="Smith M."/>
            <person name="Salamov A."/>
            <person name="Schmutz J."/>
            <person name="Yadav J."/>
            <person name="Grigoriev I.V."/>
            <person name="Nuss D."/>
        </authorList>
    </citation>
    <scope>NUCLEOTIDE SEQUENCE</scope>
    <source>
        <strain evidence="2">EP155</strain>
    </source>
</reference>
<protein>
    <submittedName>
        <fullName evidence="2">Uncharacterized protein</fullName>
    </submittedName>
</protein>
<dbReference type="EMBL" id="MU032347">
    <property type="protein sequence ID" value="KAF3766536.1"/>
    <property type="molecule type" value="Genomic_DNA"/>
</dbReference>
<dbReference type="RefSeq" id="XP_040777497.1">
    <property type="nucleotide sequence ID" value="XM_040920506.1"/>
</dbReference>
<dbReference type="OrthoDB" id="3519533at2759"/>
<comment type="caution">
    <text evidence="2">The sequence shown here is derived from an EMBL/GenBank/DDBJ whole genome shotgun (WGS) entry which is preliminary data.</text>
</comment>
<name>A0A9P5CQS9_CRYP1</name>
<keyword evidence="3" id="KW-1185">Reference proteome</keyword>
<proteinExistence type="predicted"/>
<organism evidence="2 3">
    <name type="scientific">Cryphonectria parasitica (strain ATCC 38755 / EP155)</name>
    <dbReference type="NCBI Taxonomy" id="660469"/>
    <lineage>
        <taxon>Eukaryota</taxon>
        <taxon>Fungi</taxon>
        <taxon>Dikarya</taxon>
        <taxon>Ascomycota</taxon>
        <taxon>Pezizomycotina</taxon>
        <taxon>Sordariomycetes</taxon>
        <taxon>Sordariomycetidae</taxon>
        <taxon>Diaporthales</taxon>
        <taxon>Cryphonectriaceae</taxon>
        <taxon>Cryphonectria-Endothia species complex</taxon>
        <taxon>Cryphonectria</taxon>
    </lineage>
</organism>
<dbReference type="AlphaFoldDB" id="A0A9P5CQS9"/>